<dbReference type="Proteomes" id="UP000358010">
    <property type="component" value="Unassembled WGS sequence"/>
</dbReference>
<organism evidence="1 2">
    <name type="scientific">Escherichia coli</name>
    <dbReference type="NCBI Taxonomy" id="562"/>
    <lineage>
        <taxon>Bacteria</taxon>
        <taxon>Pseudomonadati</taxon>
        <taxon>Pseudomonadota</taxon>
        <taxon>Gammaproteobacteria</taxon>
        <taxon>Enterobacterales</taxon>
        <taxon>Enterobacteriaceae</taxon>
        <taxon>Escherichia</taxon>
    </lineage>
</organism>
<protein>
    <submittedName>
        <fullName evidence="1">Putative CoA transferase</fullName>
    </submittedName>
</protein>
<reference evidence="1 2" key="1">
    <citation type="submission" date="2019-03" db="EMBL/GenBank/DDBJ databases">
        <authorList>
            <consortium name="Pathogen Informatics"/>
        </authorList>
    </citation>
    <scope>NUCLEOTIDE SEQUENCE [LARGE SCALE GENOMIC DNA]</scope>
    <source>
        <strain evidence="1 2">NCTC10974</strain>
    </source>
</reference>
<evidence type="ECO:0000313" key="1">
    <source>
        <dbReference type="EMBL" id="VFT69118.1"/>
    </source>
</evidence>
<dbReference type="GO" id="GO:0016740">
    <property type="term" value="F:transferase activity"/>
    <property type="evidence" value="ECO:0007669"/>
    <property type="project" value="UniProtKB-KW"/>
</dbReference>
<sequence>MFVYITERAVFTLKEDGLHLIEIAPGVDLQKDILDKMDFTPVISPELKTDGRKIIYRCGDGFCPA</sequence>
<proteinExistence type="predicted"/>
<dbReference type="Gene3D" id="3.40.1080.10">
    <property type="entry name" value="Glutaconate Coenzyme A-transferase"/>
    <property type="match status" value="1"/>
</dbReference>
<dbReference type="PANTHER" id="PTHR43293:SF1">
    <property type="entry name" value="ACETATE COA-TRANSFERASE YDIF"/>
    <property type="match status" value="1"/>
</dbReference>
<gene>
    <name evidence="1" type="ORF">NCTC10974_02635</name>
</gene>
<dbReference type="PANTHER" id="PTHR43293">
    <property type="entry name" value="ACETATE COA-TRANSFERASE YDIF"/>
    <property type="match status" value="1"/>
</dbReference>
<dbReference type="InterPro" id="IPR037171">
    <property type="entry name" value="NagB/RpiA_transferase-like"/>
</dbReference>
<accession>A0A485JHF9</accession>
<name>A0A485JHF9_ECOLX</name>
<dbReference type="AlphaFoldDB" id="A0A485JHF9"/>
<dbReference type="EMBL" id="CAADJZ010000001">
    <property type="protein sequence ID" value="VFT69118.1"/>
    <property type="molecule type" value="Genomic_DNA"/>
</dbReference>
<evidence type="ECO:0000313" key="2">
    <source>
        <dbReference type="Proteomes" id="UP000358010"/>
    </source>
</evidence>
<dbReference type="SUPFAM" id="SSF100950">
    <property type="entry name" value="NagB/RpiA/CoA transferase-like"/>
    <property type="match status" value="1"/>
</dbReference>
<keyword evidence="1" id="KW-0808">Transferase</keyword>